<evidence type="ECO:0000313" key="3">
    <source>
        <dbReference type="WBParaSite" id="MBELARI_LOCUS17629"/>
    </source>
</evidence>
<feature type="region of interest" description="Disordered" evidence="1">
    <location>
        <begin position="33"/>
        <end position="59"/>
    </location>
</feature>
<dbReference type="Proteomes" id="UP000887575">
    <property type="component" value="Unassembled WGS sequence"/>
</dbReference>
<protein>
    <submittedName>
        <fullName evidence="3">Uncharacterized protein</fullName>
    </submittedName>
</protein>
<sequence length="147" mass="16269">MSTEGNRREILVQDERSIVCKRCSQRVKRRNCLVDDGQKEKENRSIDSTNSSSTIYDTARSSSIRMAVKATSDGELKTTRVNSSSQSEATSLAGAKYTQNTHKTEVAISSESRLNSMPNPSVYTNDVEVLPGPMVIQRINRPSHSTS</sequence>
<name>A0AAF3EV27_9BILA</name>
<dbReference type="AlphaFoldDB" id="A0AAF3EV27"/>
<feature type="compositionally biased region" description="Basic and acidic residues" evidence="1">
    <location>
        <begin position="33"/>
        <end position="45"/>
    </location>
</feature>
<feature type="region of interest" description="Disordered" evidence="1">
    <location>
        <begin position="71"/>
        <end position="101"/>
    </location>
</feature>
<keyword evidence="2" id="KW-1185">Reference proteome</keyword>
<reference evidence="3" key="1">
    <citation type="submission" date="2024-02" db="UniProtKB">
        <authorList>
            <consortium name="WormBaseParasite"/>
        </authorList>
    </citation>
    <scope>IDENTIFICATION</scope>
</reference>
<proteinExistence type="predicted"/>
<organism evidence="2 3">
    <name type="scientific">Mesorhabditis belari</name>
    <dbReference type="NCBI Taxonomy" id="2138241"/>
    <lineage>
        <taxon>Eukaryota</taxon>
        <taxon>Metazoa</taxon>
        <taxon>Ecdysozoa</taxon>
        <taxon>Nematoda</taxon>
        <taxon>Chromadorea</taxon>
        <taxon>Rhabditida</taxon>
        <taxon>Rhabditina</taxon>
        <taxon>Rhabditomorpha</taxon>
        <taxon>Rhabditoidea</taxon>
        <taxon>Rhabditidae</taxon>
        <taxon>Mesorhabditinae</taxon>
        <taxon>Mesorhabditis</taxon>
    </lineage>
</organism>
<accession>A0AAF3EV27</accession>
<dbReference type="WBParaSite" id="MBELARI_LOCUS17629">
    <property type="protein sequence ID" value="MBELARI_LOCUS17629"/>
    <property type="gene ID" value="MBELARI_LOCUS17629"/>
</dbReference>
<evidence type="ECO:0000256" key="1">
    <source>
        <dbReference type="SAM" id="MobiDB-lite"/>
    </source>
</evidence>
<feature type="compositionally biased region" description="Polar residues" evidence="1">
    <location>
        <begin position="79"/>
        <end position="90"/>
    </location>
</feature>
<evidence type="ECO:0000313" key="2">
    <source>
        <dbReference type="Proteomes" id="UP000887575"/>
    </source>
</evidence>
<feature type="compositionally biased region" description="Polar residues" evidence="1">
    <location>
        <begin position="46"/>
        <end position="59"/>
    </location>
</feature>